<dbReference type="PANTHER" id="PTHR46514">
    <property type="entry name" value="AMPHIPHYSIN"/>
    <property type="match status" value="1"/>
</dbReference>
<dbReference type="InterPro" id="IPR027267">
    <property type="entry name" value="AH/BAR_dom_sf"/>
</dbReference>
<dbReference type="GO" id="GO:0008021">
    <property type="term" value="C:synaptic vesicle"/>
    <property type="evidence" value="ECO:0007669"/>
    <property type="project" value="TreeGrafter"/>
</dbReference>
<dbReference type="GO" id="GO:0048488">
    <property type="term" value="P:synaptic vesicle endocytosis"/>
    <property type="evidence" value="ECO:0007669"/>
    <property type="project" value="TreeGrafter"/>
</dbReference>
<evidence type="ECO:0000256" key="2">
    <source>
        <dbReference type="ARBA" id="ARBA00004496"/>
    </source>
</evidence>
<feature type="domain" description="BAR" evidence="8">
    <location>
        <begin position="24"/>
        <end position="240"/>
    </location>
</feature>
<accession>A0A668TYW0</accession>
<evidence type="ECO:0000313" key="9">
    <source>
        <dbReference type="Ensembl" id="ENSOABP00000030997.2"/>
    </source>
</evidence>
<protein>
    <recommendedName>
        <fullName evidence="8">BAR domain-containing protein</fullName>
    </recommendedName>
</protein>
<dbReference type="PROSITE" id="PS51021">
    <property type="entry name" value="BAR"/>
    <property type="match status" value="1"/>
</dbReference>
<dbReference type="Ensembl" id="ENSOABT00000031854.2">
    <property type="protein sequence ID" value="ENSOABP00000030997.2"/>
    <property type="gene ID" value="ENSOABG00000014306.2"/>
</dbReference>
<reference evidence="9" key="2">
    <citation type="submission" date="2025-09" db="UniProtKB">
        <authorList>
            <consortium name="Ensembl"/>
        </authorList>
    </citation>
    <scope>IDENTIFICATION</scope>
</reference>
<evidence type="ECO:0000259" key="8">
    <source>
        <dbReference type="PROSITE" id="PS51021"/>
    </source>
</evidence>
<dbReference type="FunFam" id="1.20.1270.60:FF:000013">
    <property type="entry name" value="Amphiphysin isoform 2"/>
    <property type="match status" value="1"/>
</dbReference>
<dbReference type="SUPFAM" id="SSF103657">
    <property type="entry name" value="BAR/IMD domain-like"/>
    <property type="match status" value="1"/>
</dbReference>
<keyword evidence="3" id="KW-0728">SH3 domain</keyword>
<dbReference type="PRINTS" id="PR01252">
    <property type="entry name" value="AMPHIPHYSIN1"/>
</dbReference>
<feature type="compositionally biased region" description="Polar residues" evidence="7">
    <location>
        <begin position="525"/>
        <end position="540"/>
    </location>
</feature>
<dbReference type="PANTHER" id="PTHR46514:SF2">
    <property type="entry name" value="AMPHIPHYSIN"/>
    <property type="match status" value="1"/>
</dbReference>
<dbReference type="SUPFAM" id="SSF50044">
    <property type="entry name" value="SH3-domain"/>
    <property type="match status" value="1"/>
</dbReference>
<dbReference type="InterPro" id="IPR004148">
    <property type="entry name" value="BAR_dom"/>
</dbReference>
<evidence type="ECO:0000256" key="6">
    <source>
        <dbReference type="ARBA" id="ARBA00023136"/>
    </source>
</evidence>
<keyword evidence="4" id="KW-0963">Cytoplasm</keyword>
<evidence type="ECO:0000256" key="5">
    <source>
        <dbReference type="ARBA" id="ARBA00023054"/>
    </source>
</evidence>
<evidence type="ECO:0000256" key="3">
    <source>
        <dbReference type="ARBA" id="ARBA00022443"/>
    </source>
</evidence>
<evidence type="ECO:0000313" key="10">
    <source>
        <dbReference type="Proteomes" id="UP000472276"/>
    </source>
</evidence>
<dbReference type="Gene3D" id="2.30.30.40">
    <property type="entry name" value="SH3 Domains"/>
    <property type="match status" value="1"/>
</dbReference>
<dbReference type="InterPro" id="IPR003017">
    <property type="entry name" value="Amphiphysin_1"/>
</dbReference>
<dbReference type="SMART" id="SM00721">
    <property type="entry name" value="BAR"/>
    <property type="match status" value="1"/>
</dbReference>
<dbReference type="InterPro" id="IPR003005">
    <property type="entry name" value="Amphiphysin"/>
</dbReference>
<evidence type="ECO:0000256" key="4">
    <source>
        <dbReference type="ARBA" id="ARBA00022490"/>
    </source>
</evidence>
<dbReference type="Gene3D" id="1.20.1270.60">
    <property type="entry name" value="Arfaptin homology (AH) domain/BAR domain"/>
    <property type="match status" value="1"/>
</dbReference>
<comment type="subcellular location">
    <subcellularLocation>
        <location evidence="2">Cytoplasm</location>
    </subcellularLocation>
    <subcellularLocation>
        <location evidence="1">Endomembrane system</location>
    </subcellularLocation>
</comment>
<dbReference type="GO" id="GO:0005886">
    <property type="term" value="C:plasma membrane"/>
    <property type="evidence" value="ECO:0007669"/>
    <property type="project" value="TreeGrafter"/>
</dbReference>
<evidence type="ECO:0000256" key="1">
    <source>
        <dbReference type="ARBA" id="ARBA00004308"/>
    </source>
</evidence>
<name>A0A668TYW0_OREAU</name>
<evidence type="ECO:0000256" key="7">
    <source>
        <dbReference type="SAM" id="MobiDB-lite"/>
    </source>
</evidence>
<dbReference type="PRINTS" id="PR01251">
    <property type="entry name" value="AMPHIPHYSIN"/>
</dbReference>
<dbReference type="Proteomes" id="UP000472276">
    <property type="component" value="Unassembled WGS sequence"/>
</dbReference>
<sequence length="634" mass="69367">MAEIKTGIFAKNVQKRLNRAQEKVLQKLGKADETKDEQFEQVVINFRRQESEGSRLQREMKAYMSAIKGMQQASINLTESLHEVYEPDWHGKDDVLTIGKDCDALWEDFHNKLVDSTLLNLDAYLQQFPDLKTRVAKRSRKLIDYDSARHHMETMQTSGMKNDRKMMKAEEELKKAQKVFDELNTGLQEELPTLWDRRVGFYISTFKSVTSLEAKFHREISLVCRELYEVMTKLGEQHSDKIFTIQGAPSDSGPLRLARTPSPPEDESPPDSPDLSTNHMLRPISPGPPRPKSPTQLKKGPPVPPPPKVTPTKEVAEEQIIDLFGGEFLPAPSPSQPNERPGESLLDLDFDAFQPDESVSPIPQTAVPWDMWSANTQAAQPQAADTGFVADWSADFGSVSANGEDSSGAEEPAILGGPTVGQEGAQEGAQGETRGWPQGEGIQPGGESTAITGDSEIAPAEDESTVVSPGSEQADVSEITPAEQAKTSPSEAAPSENMPIPSVVIEPASSNEGDDDRDADIISPTAISDNGVTTENQNIKHISPSGGASGLPDDFLYKVETMHDFEAANSDELDLKRGDVVLVVPTASAEDQDAGWLTGIKESDWLTFGAGAQKDFSQKTLLNIWSKMFPDIAK</sequence>
<dbReference type="AlphaFoldDB" id="A0A668TYW0"/>
<feature type="region of interest" description="Disordered" evidence="7">
    <location>
        <begin position="396"/>
        <end position="546"/>
    </location>
</feature>
<proteinExistence type="predicted"/>
<dbReference type="InterPro" id="IPR036028">
    <property type="entry name" value="SH3-like_dom_sf"/>
</dbReference>
<keyword evidence="5" id="KW-0175">Coiled coil</keyword>
<reference evidence="9" key="1">
    <citation type="submission" date="2025-08" db="UniProtKB">
        <authorList>
            <consortium name="Ensembl"/>
        </authorList>
    </citation>
    <scope>IDENTIFICATION</scope>
</reference>
<dbReference type="Pfam" id="PF03114">
    <property type="entry name" value="BAR"/>
    <property type="match status" value="1"/>
</dbReference>
<gene>
    <name evidence="9" type="primary">AMPH</name>
</gene>
<keyword evidence="6" id="KW-0472">Membrane</keyword>
<feature type="compositionally biased region" description="Low complexity" evidence="7">
    <location>
        <begin position="421"/>
        <end position="432"/>
    </location>
</feature>
<dbReference type="GO" id="GO:0005543">
    <property type="term" value="F:phospholipid binding"/>
    <property type="evidence" value="ECO:0007669"/>
    <property type="project" value="TreeGrafter"/>
</dbReference>
<dbReference type="CDD" id="cd07611">
    <property type="entry name" value="BAR_Amphiphysin_I_II"/>
    <property type="match status" value="1"/>
</dbReference>
<organism evidence="9 10">
    <name type="scientific">Oreochromis aureus</name>
    <name type="common">Israeli tilapia</name>
    <name type="synonym">Chromis aureus</name>
    <dbReference type="NCBI Taxonomy" id="47969"/>
    <lineage>
        <taxon>Eukaryota</taxon>
        <taxon>Metazoa</taxon>
        <taxon>Chordata</taxon>
        <taxon>Craniata</taxon>
        <taxon>Vertebrata</taxon>
        <taxon>Euteleostomi</taxon>
        <taxon>Actinopterygii</taxon>
        <taxon>Neopterygii</taxon>
        <taxon>Teleostei</taxon>
        <taxon>Neoteleostei</taxon>
        <taxon>Acanthomorphata</taxon>
        <taxon>Ovalentaria</taxon>
        <taxon>Cichlomorphae</taxon>
        <taxon>Cichliformes</taxon>
        <taxon>Cichlidae</taxon>
        <taxon>African cichlids</taxon>
        <taxon>Pseudocrenilabrinae</taxon>
        <taxon>Oreochromini</taxon>
        <taxon>Oreochromis</taxon>
    </lineage>
</organism>
<keyword evidence="10" id="KW-1185">Reference proteome</keyword>
<feature type="region of interest" description="Disordered" evidence="7">
    <location>
        <begin position="244"/>
        <end position="313"/>
    </location>
</feature>